<gene>
    <name evidence="1" type="ordered locus">BATR1942_07630</name>
</gene>
<keyword evidence="2" id="KW-1185">Reference proteome</keyword>
<evidence type="ECO:0000313" key="2">
    <source>
        <dbReference type="Proteomes" id="UP000006867"/>
    </source>
</evidence>
<accession>A0ABN3Z966</accession>
<organism evidence="1 2">
    <name type="scientific">Bacillus atrophaeus (strain 1942)</name>
    <dbReference type="NCBI Taxonomy" id="720555"/>
    <lineage>
        <taxon>Bacteria</taxon>
        <taxon>Bacillati</taxon>
        <taxon>Bacillota</taxon>
        <taxon>Bacilli</taxon>
        <taxon>Bacillales</taxon>
        <taxon>Bacillaceae</taxon>
        <taxon>Bacillus</taxon>
    </lineage>
</organism>
<dbReference type="Proteomes" id="UP000006867">
    <property type="component" value="Chromosome"/>
</dbReference>
<dbReference type="EMBL" id="CP002207">
    <property type="protein sequence ID" value="ADP32465.1"/>
    <property type="molecule type" value="Genomic_DNA"/>
</dbReference>
<protein>
    <recommendedName>
        <fullName evidence="3">Phage protein</fullName>
    </recommendedName>
</protein>
<evidence type="ECO:0008006" key="3">
    <source>
        <dbReference type="Google" id="ProtNLM"/>
    </source>
</evidence>
<reference evidence="1 2" key="1">
    <citation type="journal article" date="2011" name="Front. Microbiol.">
        <title>Genomic signatures of strain selection and enhancement in Bacillus atrophaeus var. globigii, a historical biowarfare simulant.</title>
        <authorList>
            <person name="Gibbons H.S."/>
            <person name="Broomall S.M."/>
            <person name="McNew L.A."/>
            <person name="Daligault H."/>
            <person name="Chapman C."/>
            <person name="Bruce D."/>
            <person name="Karavis M."/>
            <person name="Krepps M."/>
            <person name="McGregor P.A."/>
            <person name="Hong C."/>
            <person name="Park K.H."/>
            <person name="Akmal A."/>
            <person name="Feldman A."/>
            <person name="Lin J.S."/>
            <person name="Chang W.E."/>
            <person name="Higgs B.W."/>
            <person name="Demirev P."/>
            <person name="Lindquist J."/>
            <person name="Liem A."/>
            <person name="Fochler E."/>
            <person name="Read T.D."/>
            <person name="Tapia R."/>
            <person name="Johnson S."/>
            <person name="Bishop-Lilly K.A."/>
            <person name="Detter C."/>
            <person name="Han C."/>
            <person name="Sozhamannan S."/>
            <person name="Rosenzweig C.N."/>
            <person name="Skowronski E.W."/>
        </authorList>
    </citation>
    <scope>NUCLEOTIDE SEQUENCE [LARGE SCALE GENOMIC DNA]</scope>
    <source>
        <strain evidence="1 2">1942</strain>
    </source>
</reference>
<name>A0ABN3Z966_BACA1</name>
<evidence type="ECO:0000313" key="1">
    <source>
        <dbReference type="EMBL" id="ADP32465.1"/>
    </source>
</evidence>
<sequence length="123" mass="13914">MSITKLEQKLLERKAEEFNKEVDKGVEIIINAIQTLYDVGSKTSPTREMVGFKDNHVSDIQQYLKQKLDVRTVYRAGELTTVKNASRGHITELPAIFAEALLEQATTEFFAKLKDVEDVLDGI</sequence>
<dbReference type="RefSeq" id="WP_003325943.1">
    <property type="nucleotide sequence ID" value="NC_014639.1"/>
</dbReference>
<proteinExistence type="predicted"/>